<evidence type="ECO:0000256" key="2">
    <source>
        <dbReference type="SAM" id="Phobius"/>
    </source>
</evidence>
<feature type="region of interest" description="Disordered" evidence="1">
    <location>
        <begin position="127"/>
        <end position="185"/>
    </location>
</feature>
<feature type="region of interest" description="Disordered" evidence="1">
    <location>
        <begin position="63"/>
        <end position="87"/>
    </location>
</feature>
<evidence type="ECO:0000313" key="5">
    <source>
        <dbReference type="Proteomes" id="UP001497453"/>
    </source>
</evidence>
<feature type="region of interest" description="Disordered" evidence="1">
    <location>
        <begin position="262"/>
        <end position="431"/>
    </location>
</feature>
<dbReference type="Proteomes" id="UP001497453">
    <property type="component" value="Chromosome 1"/>
</dbReference>
<feature type="chain" id="PRO_5045746404" evidence="3">
    <location>
        <begin position="24"/>
        <end position="431"/>
    </location>
</feature>
<evidence type="ECO:0000256" key="1">
    <source>
        <dbReference type="SAM" id="MobiDB-lite"/>
    </source>
</evidence>
<feature type="transmembrane region" description="Helical" evidence="2">
    <location>
        <begin position="200"/>
        <end position="222"/>
    </location>
</feature>
<sequence length="431" mass="47658">MLAAKYSLPTLLPAFLLIQNTLAVANVTWSSPVEGDVYESGQSIIGQWSVTEAILSPVFRLCSPSTQETPDPDSGENTGSEDDNCGTAVWPAVQQSNGSYEVTLAAPSVTALSDFYLEMQDEEGNIVPSPLFSLSPATSDSDSLAPPLRDPTPSLPFDPQSQSSPDPHGVAQPPQISPNLNANTQPLPNLMQTHISIPTAAYIVPLSLVGAITLCAIVLLIYHRRRLRTERSAESEKATSSLSRASGITRCPTMIWKAAFGNHKARSRRRGDDGGRRRDVDERERRETPTPTRMSSMNRDDNDHYTVYVPRLHYQQPQRQPRQQTREPFTPARASRPAVTPIYSRFTHARDNEQTIPQPGSLNEKYDEASEDEVLSGYPRPSPLPLLSFSTPTPPGRTHVRWNASSDSGESHDEDRLYPDMYDEVARTLPR</sequence>
<keyword evidence="2" id="KW-1133">Transmembrane helix</keyword>
<gene>
    <name evidence="4" type="ORF">GFSPODELE1_LOCUS1322</name>
</gene>
<feature type="compositionally biased region" description="Low complexity" evidence="1">
    <location>
        <begin position="157"/>
        <end position="167"/>
    </location>
</feature>
<evidence type="ECO:0000313" key="4">
    <source>
        <dbReference type="EMBL" id="CAL1696744.1"/>
    </source>
</evidence>
<keyword evidence="5" id="KW-1185">Reference proteome</keyword>
<evidence type="ECO:0000256" key="3">
    <source>
        <dbReference type="SAM" id="SignalP"/>
    </source>
</evidence>
<feature type="compositionally biased region" description="Basic and acidic residues" evidence="1">
    <location>
        <begin position="409"/>
        <end position="418"/>
    </location>
</feature>
<name>A0ABP1CQA3_9APHY</name>
<keyword evidence="2" id="KW-0472">Membrane</keyword>
<accession>A0ABP1CQA3</accession>
<keyword evidence="3" id="KW-0732">Signal</keyword>
<feature type="compositionally biased region" description="Acidic residues" evidence="1">
    <location>
        <begin position="70"/>
        <end position="84"/>
    </location>
</feature>
<protein>
    <submittedName>
        <fullName evidence="4">Uncharacterized protein</fullName>
    </submittedName>
</protein>
<dbReference type="EMBL" id="OZ037944">
    <property type="protein sequence ID" value="CAL1696744.1"/>
    <property type="molecule type" value="Genomic_DNA"/>
</dbReference>
<proteinExistence type="predicted"/>
<reference evidence="5" key="1">
    <citation type="submission" date="2024-04" db="EMBL/GenBank/DDBJ databases">
        <authorList>
            <person name="Shaw F."/>
            <person name="Minotto A."/>
        </authorList>
    </citation>
    <scope>NUCLEOTIDE SEQUENCE [LARGE SCALE GENOMIC DNA]</scope>
</reference>
<keyword evidence="2" id="KW-0812">Transmembrane</keyword>
<feature type="compositionally biased region" description="Low complexity" evidence="1">
    <location>
        <begin position="375"/>
        <end position="391"/>
    </location>
</feature>
<feature type="signal peptide" evidence="3">
    <location>
        <begin position="1"/>
        <end position="23"/>
    </location>
</feature>
<organism evidence="4 5">
    <name type="scientific">Somion occarium</name>
    <dbReference type="NCBI Taxonomy" id="3059160"/>
    <lineage>
        <taxon>Eukaryota</taxon>
        <taxon>Fungi</taxon>
        <taxon>Dikarya</taxon>
        <taxon>Basidiomycota</taxon>
        <taxon>Agaricomycotina</taxon>
        <taxon>Agaricomycetes</taxon>
        <taxon>Polyporales</taxon>
        <taxon>Cerrenaceae</taxon>
        <taxon>Somion</taxon>
    </lineage>
</organism>
<feature type="compositionally biased region" description="Basic and acidic residues" evidence="1">
    <location>
        <begin position="270"/>
        <end position="288"/>
    </location>
</feature>